<dbReference type="OrthoDB" id="4181579at2759"/>
<reference evidence="2 3" key="1">
    <citation type="submission" date="2015-08" db="EMBL/GenBank/DDBJ databases">
        <title>Emmonsia species relationships and genome sequence.</title>
        <authorList>
            <person name="Cuomo C.A."/>
            <person name="Schwartz I.S."/>
            <person name="Kenyon C."/>
            <person name="De Hoog G.S."/>
            <person name="Govender N.P."/>
            <person name="Botha A."/>
            <person name="Moreno L."/>
            <person name="De Vries M."/>
            <person name="Munoz J.F."/>
            <person name="Stielow J.B."/>
        </authorList>
    </citation>
    <scope>NUCLEOTIDE SEQUENCE [LARGE SCALE GENOMIC DNA]</scope>
    <source>
        <strain evidence="2 3">EI222</strain>
    </source>
</reference>
<dbReference type="VEuPathDB" id="FungiDB:ACJ73_00803"/>
<evidence type="ECO:0000259" key="1">
    <source>
        <dbReference type="Pfam" id="PF00975"/>
    </source>
</evidence>
<dbReference type="SUPFAM" id="SSF53474">
    <property type="entry name" value="alpha/beta-Hydrolases"/>
    <property type="match status" value="1"/>
</dbReference>
<dbReference type="InterPro" id="IPR001031">
    <property type="entry name" value="Thioesterase"/>
</dbReference>
<organism evidence="2 3">
    <name type="scientific">Blastomyces percursus</name>
    <dbReference type="NCBI Taxonomy" id="1658174"/>
    <lineage>
        <taxon>Eukaryota</taxon>
        <taxon>Fungi</taxon>
        <taxon>Dikarya</taxon>
        <taxon>Ascomycota</taxon>
        <taxon>Pezizomycotina</taxon>
        <taxon>Eurotiomycetes</taxon>
        <taxon>Eurotiomycetidae</taxon>
        <taxon>Onygenales</taxon>
        <taxon>Ajellomycetaceae</taxon>
        <taxon>Blastomyces</taxon>
    </lineage>
</organism>
<dbReference type="EMBL" id="LGTZ01000062">
    <property type="protein sequence ID" value="OJD27806.1"/>
    <property type="molecule type" value="Genomic_DNA"/>
</dbReference>
<name>A0A1J9QG50_9EURO</name>
<protein>
    <recommendedName>
        <fullName evidence="1">Thioesterase domain-containing protein</fullName>
    </recommendedName>
</protein>
<evidence type="ECO:0000313" key="2">
    <source>
        <dbReference type="EMBL" id="OJD27806.1"/>
    </source>
</evidence>
<gene>
    <name evidence="2" type="ORF">ACJ73_00803</name>
</gene>
<evidence type="ECO:0000313" key="3">
    <source>
        <dbReference type="Proteomes" id="UP000242791"/>
    </source>
</evidence>
<dbReference type="AlphaFoldDB" id="A0A1J9QG50"/>
<dbReference type="InterPro" id="IPR029058">
    <property type="entry name" value="AB_hydrolase_fold"/>
</dbReference>
<proteinExistence type="predicted"/>
<comment type="caution">
    <text evidence="2">The sequence shown here is derived from an EMBL/GenBank/DDBJ whole genome shotgun (WGS) entry which is preliminary data.</text>
</comment>
<dbReference type="Proteomes" id="UP000242791">
    <property type="component" value="Unassembled WGS sequence"/>
</dbReference>
<sequence>MQQPKQFNPIVKLHASGEKPPLWLVHPDVGEVLVFLNLTKYINDRPLYALRARGFEEWEEFFKDLPEIFTTYLQHIKTTQPRGPYAIGGYSFGAMIAFEVAKLLQADGDEVRFLSSFNLPPHVKDRMRQLDWVEASINLSYFLDLISEEYAHELSPKLHELSNDDALDHIMSCASQDRLAEVSLTKSKLKAWITLAHTRCRKPHWNTNLLGLWQALTYFTLYP</sequence>
<dbReference type="Pfam" id="PF00975">
    <property type="entry name" value="Thioesterase"/>
    <property type="match status" value="1"/>
</dbReference>
<accession>A0A1J9QG50</accession>
<keyword evidence="3" id="KW-1185">Reference proteome</keyword>
<dbReference type="Gene3D" id="3.40.50.1820">
    <property type="entry name" value="alpha/beta hydrolase"/>
    <property type="match status" value="1"/>
</dbReference>
<feature type="domain" description="Thioesterase" evidence="1">
    <location>
        <begin position="21"/>
        <end position="179"/>
    </location>
</feature>
<dbReference type="STRING" id="1658174.A0A1J9QG50"/>